<keyword evidence="2" id="KW-0813">Transport</keyword>
<dbReference type="eggNOG" id="KOG0054">
    <property type="taxonomic scope" value="Eukaryota"/>
</dbReference>
<proteinExistence type="predicted"/>
<dbReference type="OMA" id="YFRKMVA"/>
<feature type="domain" description="ABC transmembrane type-1" evidence="11">
    <location>
        <begin position="739"/>
        <end position="979"/>
    </location>
</feature>
<feature type="transmembrane region" description="Helical" evidence="9">
    <location>
        <begin position="142"/>
        <end position="161"/>
    </location>
</feature>
<sequence length="1229" mass="135236">SVLGLSNCFAFVLVHRMIQPVFLGGLIRYFSQGSGISHDMAYLYAGGVIVCSLFNIFWKAPIWLAVLHTGMKMRVGVCSLIYRKALRLSKTALGETTVGQAVNLLSNDVARFDKTFLVLAFLVIAPVETMIIVYLLWSRIGISAVLGVVSILLVIPVQAGFGKMISTLRRRTAGRTDERIRFMNEIIVGIQVIKMYAWEKPFAHLISLARKHEIKAVRAACFVRGFLSSFGRFGTKIAIFFSIVSYVLLEDDITAEKMFVVTAYFNIVKIAMTEFFPLAITELAESLVSVKRVQTFLLHDEVATAASLERKMGKSAVTSRGGVGNSESRDGGVMNDSLGSTSPVHKHITHYAVGDISNESLKGDTVERKSVKIINVTAKWTGDSPENTLTDVSLEVRPGGLVAVIGPVGSGKTSLLYAILKELPLSSGSIVVGGSLSYASQEPWLFTASVRQNILFGQPLDRNRYRQVVRACALELDFQQLPHGDRTIVGERGATLSGGQRARINLARAIYKEADVYLLDDPLSAVDAHVGHHLFDRCICQFLEDKSRILITHQLHYLSLADNIVILNHGTVGATGTFSELQRSGLNFARQLGLELMEDNGNTVYEQSGGSPGHYESHDSLHKFKRQNSDSSELSSLTGCKPELVAEMRTRGKVDFRVYGSYFTATGNCGIILLAFGVCLLEQLVISGGDYWMSKVEERRLILSEAGIDSLHNVTVVVMNDTITGSTEWGWLPSTETCIYVYSGLVASLVVLSVCSVMCFFTMCMRASISLHNSMFASLTRATMWFFNNNSSGQILNRFSKDMGSVDEILPQTLVDCVQMGLSLLGAVIVVALVNIWMLIPTVFMFSLFFLLRLYFLATSRSIKRLEGITKSPVFSHLSASLQGLSTIRALGAQTMLEKEFDSHQDLHSSVWYIFAAVTRAFALYLDSVCLIYMTCVTLGFLVMGERYYGGDVGLAITQAIGLTGLIQKGIRQSAELENQMTAVERVLEYSNLEKEPPLESDADKKPKDDWPSQGEVVFDRVFLGYSKEGPFVLNNINFFIRPAEKVGIVGRTGAGKSSLITALFRLVDLTRGSIQIDGVDIASIGLHDLRSKISIIPQEPTLFSGTLRSNLDPFEQYTDVALWAALAHVELKQVVEELPAGLSHRVSEGGTNFSVGQRQLLCLARAIIRNNKILVLDEATANVDPQTDELIQATIRHKFADCTVLTIAHRLHTVMDADRMIVMDAGSV</sequence>
<dbReference type="AlphaFoldDB" id="A0A067RX00"/>
<keyword evidence="5" id="KW-0067">ATP-binding</keyword>
<dbReference type="Pfam" id="PF00005">
    <property type="entry name" value="ABC_tran"/>
    <property type="match status" value="2"/>
</dbReference>
<feature type="transmembrane region" description="Helical" evidence="9">
    <location>
        <begin position="233"/>
        <end position="249"/>
    </location>
</feature>
<feature type="transmembrane region" description="Helical" evidence="9">
    <location>
        <begin position="836"/>
        <end position="856"/>
    </location>
</feature>
<dbReference type="SMART" id="SM00382">
    <property type="entry name" value="AAA"/>
    <property type="match status" value="2"/>
</dbReference>
<protein>
    <submittedName>
        <fullName evidence="12">Putative multidrug resistance-associated protein</fullName>
    </submittedName>
</protein>
<feature type="transmembrane region" description="Helical" evidence="9">
    <location>
        <begin position="116"/>
        <end position="136"/>
    </location>
</feature>
<feature type="transmembrane region" description="Helical" evidence="9">
    <location>
        <begin position="922"/>
        <end position="942"/>
    </location>
</feature>
<reference evidence="12 13" key="1">
    <citation type="journal article" date="2014" name="Nat. Commun.">
        <title>Molecular traces of alternative social organization in a termite genome.</title>
        <authorList>
            <person name="Terrapon N."/>
            <person name="Li C."/>
            <person name="Robertson H.M."/>
            <person name="Ji L."/>
            <person name="Meng X."/>
            <person name="Booth W."/>
            <person name="Chen Z."/>
            <person name="Childers C.P."/>
            <person name="Glastad K.M."/>
            <person name="Gokhale K."/>
            <person name="Gowin J."/>
            <person name="Gronenberg W."/>
            <person name="Hermansen R.A."/>
            <person name="Hu H."/>
            <person name="Hunt B.G."/>
            <person name="Huylmans A.K."/>
            <person name="Khalil S.M."/>
            <person name="Mitchell R.D."/>
            <person name="Munoz-Torres M.C."/>
            <person name="Mustard J.A."/>
            <person name="Pan H."/>
            <person name="Reese J.T."/>
            <person name="Scharf M.E."/>
            <person name="Sun F."/>
            <person name="Vogel H."/>
            <person name="Xiao J."/>
            <person name="Yang W."/>
            <person name="Yang Z."/>
            <person name="Yang Z."/>
            <person name="Zhou J."/>
            <person name="Zhu J."/>
            <person name="Brent C.S."/>
            <person name="Elsik C.G."/>
            <person name="Goodisman M.A."/>
            <person name="Liberles D.A."/>
            <person name="Roe R.M."/>
            <person name="Vargo E.L."/>
            <person name="Vilcinskas A."/>
            <person name="Wang J."/>
            <person name="Bornberg-Bauer E."/>
            <person name="Korb J."/>
            <person name="Zhang G."/>
            <person name="Liebig J."/>
        </authorList>
    </citation>
    <scope>NUCLEOTIDE SEQUENCE [LARGE SCALE GENOMIC DNA]</scope>
    <source>
        <tissue evidence="12">Whole organism</tissue>
    </source>
</reference>
<dbReference type="FunFam" id="3.40.50.300:FF:000482">
    <property type="entry name" value="Multidrug resistance-associated protein member 4"/>
    <property type="match status" value="1"/>
</dbReference>
<keyword evidence="7 9" id="KW-0472">Membrane</keyword>
<dbReference type="InterPro" id="IPR027417">
    <property type="entry name" value="P-loop_NTPase"/>
</dbReference>
<evidence type="ECO:0000259" key="10">
    <source>
        <dbReference type="PROSITE" id="PS50893"/>
    </source>
</evidence>
<dbReference type="PROSITE" id="PS50893">
    <property type="entry name" value="ABC_TRANSPORTER_2"/>
    <property type="match status" value="2"/>
</dbReference>
<dbReference type="SUPFAM" id="SSF52540">
    <property type="entry name" value="P-loop containing nucleoside triphosphate hydrolases"/>
    <property type="match status" value="2"/>
</dbReference>
<feature type="domain" description="ABC transmembrane type-1" evidence="11">
    <location>
        <begin position="17"/>
        <end position="278"/>
    </location>
</feature>
<dbReference type="FunFam" id="3.40.50.300:FF:000163">
    <property type="entry name" value="Multidrug resistance-associated protein member 4"/>
    <property type="match status" value="1"/>
</dbReference>
<keyword evidence="3 9" id="KW-0812">Transmembrane</keyword>
<gene>
    <name evidence="12" type="ORF">L798_05090</name>
</gene>
<dbReference type="CDD" id="cd03244">
    <property type="entry name" value="ABCC_MRP_domain2"/>
    <property type="match status" value="1"/>
</dbReference>
<dbReference type="Gene3D" id="1.20.1560.10">
    <property type="entry name" value="ABC transporter type 1, transmembrane domain"/>
    <property type="match status" value="2"/>
</dbReference>
<dbReference type="SUPFAM" id="SSF90123">
    <property type="entry name" value="ABC transporter transmembrane region"/>
    <property type="match status" value="2"/>
</dbReference>
<feature type="transmembrane region" description="Helical" evidence="9">
    <location>
        <begin position="739"/>
        <end position="765"/>
    </location>
</feature>
<dbReference type="InterPro" id="IPR003593">
    <property type="entry name" value="AAA+_ATPase"/>
</dbReference>
<dbReference type="InterPro" id="IPR011527">
    <property type="entry name" value="ABC1_TM_dom"/>
</dbReference>
<dbReference type="GO" id="GO:0016020">
    <property type="term" value="C:membrane"/>
    <property type="evidence" value="ECO:0007669"/>
    <property type="project" value="UniProtKB-SubCell"/>
</dbReference>
<dbReference type="InParanoid" id="A0A067RX00"/>
<evidence type="ECO:0000256" key="3">
    <source>
        <dbReference type="ARBA" id="ARBA00022692"/>
    </source>
</evidence>
<evidence type="ECO:0000313" key="13">
    <source>
        <dbReference type="Proteomes" id="UP000027135"/>
    </source>
</evidence>
<dbReference type="PROSITE" id="PS50929">
    <property type="entry name" value="ABC_TM1F"/>
    <property type="match status" value="2"/>
</dbReference>
<dbReference type="FunFam" id="1.20.1560.10:FF:000026">
    <property type="entry name" value="Multidrug resistance-associated protein lethal(2)03659"/>
    <property type="match status" value="1"/>
</dbReference>
<dbReference type="Proteomes" id="UP000027135">
    <property type="component" value="Unassembled WGS sequence"/>
</dbReference>
<dbReference type="FunFam" id="1.20.1560.10:FF:000014">
    <property type="entry name" value="Multidrug resistance-associated protein member 4"/>
    <property type="match status" value="1"/>
</dbReference>
<keyword evidence="13" id="KW-1185">Reference proteome</keyword>
<dbReference type="PROSITE" id="PS00211">
    <property type="entry name" value="ABC_TRANSPORTER_1"/>
    <property type="match status" value="2"/>
</dbReference>
<feature type="region of interest" description="Disordered" evidence="8">
    <location>
        <begin position="316"/>
        <end position="337"/>
    </location>
</feature>
<dbReference type="EMBL" id="KK852413">
    <property type="protein sequence ID" value="KDR24429.1"/>
    <property type="molecule type" value="Genomic_DNA"/>
</dbReference>
<dbReference type="PANTHER" id="PTHR24223:SF448">
    <property type="entry name" value="FI20146P1-RELATED"/>
    <property type="match status" value="1"/>
</dbReference>
<evidence type="ECO:0000256" key="5">
    <source>
        <dbReference type="ARBA" id="ARBA00022840"/>
    </source>
</evidence>
<feature type="transmembrane region" description="Helical" evidence="9">
    <location>
        <begin position="658"/>
        <end position="686"/>
    </location>
</feature>
<evidence type="ECO:0000259" key="11">
    <source>
        <dbReference type="PROSITE" id="PS50929"/>
    </source>
</evidence>
<evidence type="ECO:0000256" key="2">
    <source>
        <dbReference type="ARBA" id="ARBA00022448"/>
    </source>
</evidence>
<feature type="transmembrane region" description="Helical" evidence="9">
    <location>
        <begin position="42"/>
        <end position="66"/>
    </location>
</feature>
<dbReference type="InterPro" id="IPR036640">
    <property type="entry name" value="ABC1_TM_sf"/>
</dbReference>
<dbReference type="PANTHER" id="PTHR24223">
    <property type="entry name" value="ATP-BINDING CASSETTE SUB-FAMILY C"/>
    <property type="match status" value="1"/>
</dbReference>
<dbReference type="GO" id="GO:0016887">
    <property type="term" value="F:ATP hydrolysis activity"/>
    <property type="evidence" value="ECO:0007669"/>
    <property type="project" value="InterPro"/>
</dbReference>
<feature type="domain" description="ABC transporter" evidence="10">
    <location>
        <begin position="1017"/>
        <end position="1229"/>
    </location>
</feature>
<evidence type="ECO:0000256" key="8">
    <source>
        <dbReference type="SAM" id="MobiDB-lite"/>
    </source>
</evidence>
<dbReference type="Pfam" id="PF00664">
    <property type="entry name" value="ABC_membrane"/>
    <property type="match status" value="2"/>
</dbReference>
<comment type="subcellular location">
    <subcellularLocation>
        <location evidence="1">Membrane</location>
        <topology evidence="1">Multi-pass membrane protein</topology>
    </subcellularLocation>
</comment>
<keyword evidence="6 9" id="KW-1133">Transmembrane helix</keyword>
<dbReference type="GO" id="GO:0140359">
    <property type="term" value="F:ABC-type transporter activity"/>
    <property type="evidence" value="ECO:0007669"/>
    <property type="project" value="InterPro"/>
</dbReference>
<evidence type="ECO:0000313" key="12">
    <source>
        <dbReference type="EMBL" id="KDR24429.1"/>
    </source>
</evidence>
<accession>A0A067RX00</accession>
<evidence type="ECO:0000256" key="1">
    <source>
        <dbReference type="ARBA" id="ARBA00004141"/>
    </source>
</evidence>
<feature type="transmembrane region" description="Helical" evidence="9">
    <location>
        <begin position="7"/>
        <end position="30"/>
    </location>
</feature>
<keyword evidence="4" id="KW-0547">Nucleotide-binding</keyword>
<evidence type="ECO:0000256" key="4">
    <source>
        <dbReference type="ARBA" id="ARBA00022741"/>
    </source>
</evidence>
<feature type="non-terminal residue" evidence="12">
    <location>
        <position position="1"/>
    </location>
</feature>
<dbReference type="Gene3D" id="3.40.50.300">
    <property type="entry name" value="P-loop containing nucleotide triphosphate hydrolases"/>
    <property type="match status" value="2"/>
</dbReference>
<feature type="domain" description="ABC transporter" evidence="10">
    <location>
        <begin position="371"/>
        <end position="594"/>
    </location>
</feature>
<dbReference type="CDD" id="cd03250">
    <property type="entry name" value="ABCC_MRP_domain1"/>
    <property type="match status" value="1"/>
</dbReference>
<evidence type="ECO:0000256" key="7">
    <source>
        <dbReference type="ARBA" id="ARBA00023136"/>
    </source>
</evidence>
<dbReference type="InterPro" id="IPR017871">
    <property type="entry name" value="ABC_transporter-like_CS"/>
</dbReference>
<dbReference type="InterPro" id="IPR050173">
    <property type="entry name" value="ABC_transporter_C-like"/>
</dbReference>
<feature type="non-terminal residue" evidence="12">
    <location>
        <position position="1229"/>
    </location>
</feature>
<evidence type="ECO:0000256" key="6">
    <source>
        <dbReference type="ARBA" id="ARBA00022989"/>
    </source>
</evidence>
<dbReference type="GO" id="GO:0005524">
    <property type="term" value="F:ATP binding"/>
    <property type="evidence" value="ECO:0007669"/>
    <property type="project" value="UniProtKB-KW"/>
</dbReference>
<dbReference type="STRING" id="136037.A0A067RX00"/>
<organism evidence="12 13">
    <name type="scientific">Zootermopsis nevadensis</name>
    <name type="common">Dampwood termite</name>
    <dbReference type="NCBI Taxonomy" id="136037"/>
    <lineage>
        <taxon>Eukaryota</taxon>
        <taxon>Metazoa</taxon>
        <taxon>Ecdysozoa</taxon>
        <taxon>Arthropoda</taxon>
        <taxon>Hexapoda</taxon>
        <taxon>Insecta</taxon>
        <taxon>Pterygota</taxon>
        <taxon>Neoptera</taxon>
        <taxon>Polyneoptera</taxon>
        <taxon>Dictyoptera</taxon>
        <taxon>Blattodea</taxon>
        <taxon>Blattoidea</taxon>
        <taxon>Termitoidae</taxon>
        <taxon>Termopsidae</taxon>
        <taxon>Zootermopsis</taxon>
    </lineage>
</organism>
<evidence type="ECO:0000256" key="9">
    <source>
        <dbReference type="SAM" id="Phobius"/>
    </source>
</evidence>
<dbReference type="InterPro" id="IPR003439">
    <property type="entry name" value="ABC_transporter-like_ATP-bd"/>
</dbReference>
<name>A0A067RX00_ZOONE</name>